<dbReference type="Pfam" id="PF00550">
    <property type="entry name" value="PP-binding"/>
    <property type="match status" value="1"/>
</dbReference>
<evidence type="ECO:0000256" key="3">
    <source>
        <dbReference type="ARBA" id="ARBA00022450"/>
    </source>
</evidence>
<dbReference type="InterPro" id="IPR009081">
    <property type="entry name" value="PP-bd_ACP"/>
</dbReference>
<gene>
    <name evidence="6" type="ORF">E6W39_11285</name>
</gene>
<dbReference type="GO" id="GO:0005829">
    <property type="term" value="C:cytosol"/>
    <property type="evidence" value="ECO:0007669"/>
    <property type="project" value="TreeGrafter"/>
</dbReference>
<dbReference type="InterPro" id="IPR010071">
    <property type="entry name" value="AA_adenyl_dom"/>
</dbReference>
<dbReference type="PROSITE" id="PS00012">
    <property type="entry name" value="PHOSPHOPANTETHEINE"/>
    <property type="match status" value="1"/>
</dbReference>
<evidence type="ECO:0000259" key="5">
    <source>
        <dbReference type="PROSITE" id="PS50075"/>
    </source>
</evidence>
<evidence type="ECO:0000256" key="2">
    <source>
        <dbReference type="ARBA" id="ARBA00006432"/>
    </source>
</evidence>
<evidence type="ECO:0000313" key="6">
    <source>
        <dbReference type="EMBL" id="TQF02733.1"/>
    </source>
</evidence>
<dbReference type="PROSITE" id="PS00455">
    <property type="entry name" value="AMP_BINDING"/>
    <property type="match status" value="1"/>
</dbReference>
<evidence type="ECO:0000256" key="1">
    <source>
        <dbReference type="ARBA" id="ARBA00001957"/>
    </source>
</evidence>
<feature type="domain" description="Carrier" evidence="5">
    <location>
        <begin position="710"/>
        <end position="785"/>
    </location>
</feature>
<organism evidence="6 7">
    <name type="scientific">Kitasatospora acidiphila</name>
    <dbReference type="NCBI Taxonomy" id="2567942"/>
    <lineage>
        <taxon>Bacteria</taxon>
        <taxon>Bacillati</taxon>
        <taxon>Actinomycetota</taxon>
        <taxon>Actinomycetes</taxon>
        <taxon>Kitasatosporales</taxon>
        <taxon>Streptomycetaceae</taxon>
        <taxon>Kitasatospora</taxon>
    </lineage>
</organism>
<dbReference type="InterPro" id="IPR023213">
    <property type="entry name" value="CAT-like_dom_sf"/>
</dbReference>
<comment type="caution">
    <text evidence="6">The sequence shown here is derived from an EMBL/GenBank/DDBJ whole genome shotgun (WGS) entry which is preliminary data.</text>
</comment>
<dbReference type="SMART" id="SM00823">
    <property type="entry name" value="PKS_PP"/>
    <property type="match status" value="1"/>
</dbReference>
<dbReference type="FunFam" id="3.30.300.30:FF:000010">
    <property type="entry name" value="Enterobactin synthetase component F"/>
    <property type="match status" value="1"/>
</dbReference>
<dbReference type="InterPro" id="IPR025110">
    <property type="entry name" value="AMP-bd_C"/>
</dbReference>
<dbReference type="FunFam" id="1.10.1200.10:FF:000016">
    <property type="entry name" value="Non-ribosomal peptide synthase"/>
    <property type="match status" value="1"/>
</dbReference>
<dbReference type="InterPro" id="IPR001242">
    <property type="entry name" value="Condensation_dom"/>
</dbReference>
<dbReference type="Gene3D" id="3.30.300.30">
    <property type="match status" value="1"/>
</dbReference>
<dbReference type="GO" id="GO:0003824">
    <property type="term" value="F:catalytic activity"/>
    <property type="evidence" value="ECO:0007669"/>
    <property type="project" value="InterPro"/>
</dbReference>
<dbReference type="GO" id="GO:0043041">
    <property type="term" value="P:amino acid activation for nonribosomal peptide biosynthetic process"/>
    <property type="evidence" value="ECO:0007669"/>
    <property type="project" value="TreeGrafter"/>
</dbReference>
<dbReference type="FunFam" id="2.30.38.10:FF:000001">
    <property type="entry name" value="Non-ribosomal peptide synthetase PvdI"/>
    <property type="match status" value="1"/>
</dbReference>
<dbReference type="OrthoDB" id="2472181at2"/>
<evidence type="ECO:0000256" key="4">
    <source>
        <dbReference type="ARBA" id="ARBA00022553"/>
    </source>
</evidence>
<dbReference type="GO" id="GO:0008610">
    <property type="term" value="P:lipid biosynthetic process"/>
    <property type="evidence" value="ECO:0007669"/>
    <property type="project" value="UniProtKB-ARBA"/>
</dbReference>
<comment type="cofactor">
    <cofactor evidence="1">
        <name>pantetheine 4'-phosphate</name>
        <dbReference type="ChEBI" id="CHEBI:47942"/>
    </cofactor>
</comment>
<dbReference type="Gene3D" id="3.40.50.980">
    <property type="match status" value="2"/>
</dbReference>
<comment type="similarity">
    <text evidence="2">Belongs to the ATP-dependent AMP-binding enzyme family.</text>
</comment>
<sequence length="1304" mass="138904">MVLQAALAVTLSRIGAGTDIPIGSPVAGRTDEALNDLVGFFVNTLVVRTDLSGDPTFTEVLERVRGAALGAFGHQDVPFDRLVEELAPVRSLARHPLHQVMLTVQNVGSAELELPGLRLGPLQAAPEALPAKFDLDVNLGEVFDASGAPAGLRGYVVAAADLFDAQTVRRMGDWLVRVLDEVAAVPGTRLAAVDLVGEAERRLLLEGWNDTAQPLVDATLPGLFAAQVARTPDAVAVVFEGVRLTYAELEARANAVARRLVEVGVGAECGVAVLMERSVELVVALLAVVKAGGFYVPLDVRYPLAHRRMIVGETGVSVVVTDAELRGQAGELGLAVLEVSGAGAAEPLEISCDAERLAYVMYTSGSTGRAKGVAVTHADVAALALDRRFAGVGMERVLLHSPHSFDASTMELWVPLLTGRQIVVMPAGDVTAVSLAEVVSSFGVTALWLTAGLFALVAEEDPECLAGVREVWAGGDVLSPVAVARVRAACPDIVVVNGYGPTETTTFAATHTAVDGEGALPIGRPLDNMRAYVLDAALRPVPVGVAGELYVAGAGLARGYVARPGLTAERFVADPYGPAGGRLYRTGDLARWNADGELEYVARADQQVKLRGFRIEPGEIEAALLAQPLVAQAAVVVREDVPGDKRLVGYVVAAPELELSEVRAQLAAELPEYAVPAVLVPLDALPLTVNGKLDRKALPAPEYAAGAGRAPATVQEELLCQAFAQVLGLERVGVDDGFFELGGHSLLAMRLVSRVRAVLGVELPLRVLFERSTPAAVAAWLGGAGAGRAALVPVERPERVPLSFAQRRLWFLGQLEGPSATYNIPMALRLTGELDRDALAEALRDVVGRHEVLRTVFPVVDGEPFQRVLAVEECGFEVSLVEVAPQELDVAVAEAVGHAFDLTSEIPLRATLLGVGQADHVLVLLVHHVAADGSSTAPLARDLSVAYAARATGRVPEWEPLPVQYADYALWQRDVLGSEDDPDSVLSGQVAYWREALAGVPEELELPVDRRRSATASHRGESVELRVSAETHRGLAALARERGATLFMVLQAALAVMLNRLGAGTDIPIGSPVAGRTDEALDELVGFFVNTLVLRTDLSGDPTFEELVDRVRETGLSAFEHQDVPFEKLVEELSPTRSMARHPLFQVMLTLQNTASAALELPGLQPGALAAGAPAVKFDLDVSLGEVFDAQGRPAGLRGVLVGAADLFDADTVERMAQWLVRVLETVCKAPQTRPAAVDVLGEVERQLLLEEWNETAVEVASSTLPGLFEARVGWLQMRWRWWLMVSRCRTGSWMRGRTGWHDC</sequence>
<dbReference type="InterPro" id="IPR036736">
    <property type="entry name" value="ACP-like_sf"/>
</dbReference>
<dbReference type="EMBL" id="VIGB01000003">
    <property type="protein sequence ID" value="TQF02733.1"/>
    <property type="molecule type" value="Genomic_DNA"/>
</dbReference>
<protein>
    <submittedName>
        <fullName evidence="6">Amino acid adenylation domain-containing protein</fullName>
    </submittedName>
</protein>
<dbReference type="SUPFAM" id="SSF52777">
    <property type="entry name" value="CoA-dependent acyltransferases"/>
    <property type="match status" value="3"/>
</dbReference>
<dbReference type="InterPro" id="IPR045851">
    <property type="entry name" value="AMP-bd_C_sf"/>
</dbReference>
<dbReference type="InterPro" id="IPR020806">
    <property type="entry name" value="PKS_PP-bd"/>
</dbReference>
<keyword evidence="3" id="KW-0596">Phosphopantetheine</keyword>
<dbReference type="Pfam" id="PF00668">
    <property type="entry name" value="Condensation"/>
    <property type="match status" value="2"/>
</dbReference>
<dbReference type="SUPFAM" id="SSF56801">
    <property type="entry name" value="Acetyl-CoA synthetase-like"/>
    <property type="match status" value="1"/>
</dbReference>
<dbReference type="GO" id="GO:0017000">
    <property type="term" value="P:antibiotic biosynthetic process"/>
    <property type="evidence" value="ECO:0007669"/>
    <property type="project" value="UniProtKB-ARBA"/>
</dbReference>
<dbReference type="InterPro" id="IPR000873">
    <property type="entry name" value="AMP-dep_synth/lig_dom"/>
</dbReference>
<dbReference type="GO" id="GO:0044550">
    <property type="term" value="P:secondary metabolite biosynthetic process"/>
    <property type="evidence" value="ECO:0007669"/>
    <property type="project" value="TreeGrafter"/>
</dbReference>
<dbReference type="Gene3D" id="3.30.559.10">
    <property type="entry name" value="Chloramphenicol acetyltransferase-like domain"/>
    <property type="match status" value="2"/>
</dbReference>
<reference evidence="6 7" key="1">
    <citation type="submission" date="2019-06" db="EMBL/GenBank/DDBJ databases">
        <title>Description of Kitasatospora acidophila sp. nov. isolated from pine grove soil, and reclassification of Streptomyces novaecaesareae to Kitasatospora novaeceasareae comb. nov.</title>
        <authorList>
            <person name="Kim M.J."/>
        </authorList>
    </citation>
    <scope>NUCLEOTIDE SEQUENCE [LARGE SCALE GENOMIC DNA]</scope>
    <source>
        <strain evidence="6 7">MMS16-CNU292</strain>
    </source>
</reference>
<dbReference type="SUPFAM" id="SSF47336">
    <property type="entry name" value="ACP-like"/>
    <property type="match status" value="1"/>
</dbReference>
<dbReference type="GO" id="GO:0072330">
    <property type="term" value="P:monocarboxylic acid biosynthetic process"/>
    <property type="evidence" value="ECO:0007669"/>
    <property type="project" value="UniProtKB-ARBA"/>
</dbReference>
<name>A0A540W158_9ACTN</name>
<dbReference type="PROSITE" id="PS50075">
    <property type="entry name" value="CARRIER"/>
    <property type="match status" value="1"/>
</dbReference>
<dbReference type="InterPro" id="IPR020845">
    <property type="entry name" value="AMP-binding_CS"/>
</dbReference>
<evidence type="ECO:0000313" key="7">
    <source>
        <dbReference type="Proteomes" id="UP000319103"/>
    </source>
</evidence>
<dbReference type="PANTHER" id="PTHR45527:SF1">
    <property type="entry name" value="FATTY ACID SYNTHASE"/>
    <property type="match status" value="1"/>
</dbReference>
<dbReference type="Gene3D" id="2.30.38.10">
    <property type="entry name" value="Luciferase, Domain 3"/>
    <property type="match status" value="1"/>
</dbReference>
<keyword evidence="7" id="KW-1185">Reference proteome</keyword>
<dbReference type="InterPro" id="IPR006162">
    <property type="entry name" value="Ppantetheine_attach_site"/>
</dbReference>
<dbReference type="Pfam" id="PF13193">
    <property type="entry name" value="AMP-binding_C"/>
    <property type="match status" value="1"/>
</dbReference>
<dbReference type="Proteomes" id="UP000319103">
    <property type="component" value="Unassembled WGS sequence"/>
</dbReference>
<accession>A0A540W158</accession>
<dbReference type="Pfam" id="PF00501">
    <property type="entry name" value="AMP-binding"/>
    <property type="match status" value="1"/>
</dbReference>
<keyword evidence="4" id="KW-0597">Phosphoprotein</keyword>
<dbReference type="CDD" id="cd19540">
    <property type="entry name" value="LCL_NRPS-like"/>
    <property type="match status" value="1"/>
</dbReference>
<dbReference type="CDD" id="cd12117">
    <property type="entry name" value="A_NRPS_Srf_like"/>
    <property type="match status" value="1"/>
</dbReference>
<dbReference type="Gene3D" id="1.10.1200.10">
    <property type="entry name" value="ACP-like"/>
    <property type="match status" value="1"/>
</dbReference>
<dbReference type="GO" id="GO:0031177">
    <property type="term" value="F:phosphopantetheine binding"/>
    <property type="evidence" value="ECO:0007669"/>
    <property type="project" value="InterPro"/>
</dbReference>
<dbReference type="NCBIfam" id="TIGR01733">
    <property type="entry name" value="AA-adenyl-dom"/>
    <property type="match status" value="1"/>
</dbReference>
<dbReference type="FunFam" id="3.40.50.980:FF:000001">
    <property type="entry name" value="Non-ribosomal peptide synthetase"/>
    <property type="match status" value="1"/>
</dbReference>
<dbReference type="PANTHER" id="PTHR45527">
    <property type="entry name" value="NONRIBOSOMAL PEPTIDE SYNTHETASE"/>
    <property type="match status" value="1"/>
</dbReference>
<proteinExistence type="inferred from homology"/>
<dbReference type="Gene3D" id="3.30.559.30">
    <property type="entry name" value="Nonribosomal peptide synthetase, condensation domain"/>
    <property type="match status" value="2"/>
</dbReference>